<reference evidence="6 7" key="1">
    <citation type="journal article" date="2019" name="Int. J. Syst. Evol. Microbiol.">
        <title>The Global Catalogue of Microorganisms (GCM) 10K type strain sequencing project: providing services to taxonomists for standard genome sequencing and annotation.</title>
        <authorList>
            <consortium name="The Broad Institute Genomics Platform"/>
            <consortium name="The Broad Institute Genome Sequencing Center for Infectious Disease"/>
            <person name="Wu L."/>
            <person name="Ma J."/>
        </authorList>
    </citation>
    <scope>NUCLEOTIDE SEQUENCE [LARGE SCALE GENOMIC DNA]</scope>
    <source>
        <strain evidence="6 7">JCM 6833</strain>
    </source>
</reference>
<dbReference type="InterPro" id="IPR050109">
    <property type="entry name" value="HTH-type_TetR-like_transc_reg"/>
</dbReference>
<dbReference type="PANTHER" id="PTHR30055">
    <property type="entry name" value="HTH-TYPE TRANSCRIPTIONAL REGULATOR RUTR"/>
    <property type="match status" value="1"/>
</dbReference>
<evidence type="ECO:0000256" key="3">
    <source>
        <dbReference type="ARBA" id="ARBA00023163"/>
    </source>
</evidence>
<dbReference type="Pfam" id="PF00440">
    <property type="entry name" value="TetR_N"/>
    <property type="match status" value="1"/>
</dbReference>
<sequence length="215" mass="23021">MTAAAGSEKTVPASTGRGEARRAAILDVAARLFADRPYDLLSIDEIARAAGVAKGLIYYYFGSKRGLFLALIERAAGTLNELAESFDGLSPTERLIRTLDGFLWWADAHRSAFQTVTSGGVGVDAEVIALYRTARRRLLAAMSESLTGSPTPRPTLRVALDGWLSFVEGATYSWLEGHDLGREDVRDLAVRVLGGTLQAVGVADPDSDRPGQSPP</sequence>
<gene>
    <name evidence="6" type="ORF">GCM10010411_17880</name>
</gene>
<keyword evidence="3" id="KW-0804">Transcription</keyword>
<keyword evidence="1" id="KW-0805">Transcription regulation</keyword>
<dbReference type="Gene3D" id="1.10.357.10">
    <property type="entry name" value="Tetracycline Repressor, domain 2"/>
    <property type="match status" value="1"/>
</dbReference>
<feature type="DNA-binding region" description="H-T-H motif" evidence="4">
    <location>
        <begin position="42"/>
        <end position="61"/>
    </location>
</feature>
<dbReference type="SUPFAM" id="SSF46689">
    <property type="entry name" value="Homeodomain-like"/>
    <property type="match status" value="1"/>
</dbReference>
<evidence type="ECO:0000313" key="7">
    <source>
        <dbReference type="Proteomes" id="UP001501509"/>
    </source>
</evidence>
<accession>A0ABN3PH51</accession>
<proteinExistence type="predicted"/>
<dbReference type="PANTHER" id="PTHR30055:SF227">
    <property type="entry name" value="TRANSCRIPTIONAL REGULATORY PROTEIN (PROBABLY TETR-FAMILY)-RELATED"/>
    <property type="match status" value="1"/>
</dbReference>
<feature type="domain" description="HTH tetR-type" evidence="5">
    <location>
        <begin position="19"/>
        <end position="79"/>
    </location>
</feature>
<dbReference type="InterPro" id="IPR001647">
    <property type="entry name" value="HTH_TetR"/>
</dbReference>
<keyword evidence="7" id="KW-1185">Reference proteome</keyword>
<evidence type="ECO:0000313" key="6">
    <source>
        <dbReference type="EMBL" id="GAA2585575.1"/>
    </source>
</evidence>
<dbReference type="Pfam" id="PF21943">
    <property type="entry name" value="TetR_C_46"/>
    <property type="match status" value="1"/>
</dbReference>
<dbReference type="Proteomes" id="UP001501509">
    <property type="component" value="Unassembled WGS sequence"/>
</dbReference>
<evidence type="ECO:0000256" key="2">
    <source>
        <dbReference type="ARBA" id="ARBA00023125"/>
    </source>
</evidence>
<dbReference type="EMBL" id="BAAATD010000002">
    <property type="protein sequence ID" value="GAA2585575.1"/>
    <property type="molecule type" value="Genomic_DNA"/>
</dbReference>
<evidence type="ECO:0000256" key="1">
    <source>
        <dbReference type="ARBA" id="ARBA00023015"/>
    </source>
</evidence>
<dbReference type="RefSeq" id="WP_344539509.1">
    <property type="nucleotide sequence ID" value="NZ_BAAATD010000002.1"/>
</dbReference>
<keyword evidence="2 4" id="KW-0238">DNA-binding</keyword>
<dbReference type="PROSITE" id="PS50977">
    <property type="entry name" value="HTH_TETR_2"/>
    <property type="match status" value="1"/>
</dbReference>
<protein>
    <submittedName>
        <fullName evidence="6">TetR/AcrR family transcriptional regulator</fullName>
    </submittedName>
</protein>
<evidence type="ECO:0000256" key="4">
    <source>
        <dbReference type="PROSITE-ProRule" id="PRU00335"/>
    </source>
</evidence>
<comment type="caution">
    <text evidence="6">The sequence shown here is derived from an EMBL/GenBank/DDBJ whole genome shotgun (WGS) entry which is preliminary data.</text>
</comment>
<dbReference type="InterPro" id="IPR009057">
    <property type="entry name" value="Homeodomain-like_sf"/>
</dbReference>
<dbReference type="PRINTS" id="PR00455">
    <property type="entry name" value="HTHTETR"/>
</dbReference>
<organism evidence="6 7">
    <name type="scientific">Actinomadura fulvescens</name>
    <dbReference type="NCBI Taxonomy" id="46160"/>
    <lineage>
        <taxon>Bacteria</taxon>
        <taxon>Bacillati</taxon>
        <taxon>Actinomycetota</taxon>
        <taxon>Actinomycetes</taxon>
        <taxon>Streptosporangiales</taxon>
        <taxon>Thermomonosporaceae</taxon>
        <taxon>Actinomadura</taxon>
    </lineage>
</organism>
<evidence type="ECO:0000259" key="5">
    <source>
        <dbReference type="PROSITE" id="PS50977"/>
    </source>
</evidence>
<dbReference type="InterPro" id="IPR054129">
    <property type="entry name" value="DesT_TetR_C"/>
</dbReference>
<name>A0ABN3PH51_9ACTN</name>